<dbReference type="GO" id="GO:0005737">
    <property type="term" value="C:cytoplasm"/>
    <property type="evidence" value="ECO:0007669"/>
    <property type="project" value="TreeGrafter"/>
</dbReference>
<reference evidence="15" key="1">
    <citation type="submission" date="2012-12" db="EMBL/GenBank/DDBJ databases">
        <authorList>
            <person name="Hellsten U."/>
            <person name="Grimwood J."/>
            <person name="Chapman J.A."/>
            <person name="Shapiro H."/>
            <person name="Aerts A."/>
            <person name="Otillar R.P."/>
            <person name="Terry A.Y."/>
            <person name="Boore J.L."/>
            <person name="Simakov O."/>
            <person name="Marletaz F."/>
            <person name="Cho S.-J."/>
            <person name="Edsinger-Gonzales E."/>
            <person name="Havlak P."/>
            <person name="Kuo D.-H."/>
            <person name="Larsson T."/>
            <person name="Lv J."/>
            <person name="Arendt D."/>
            <person name="Savage R."/>
            <person name="Osoegawa K."/>
            <person name="de Jong P."/>
            <person name="Lindberg D.R."/>
            <person name="Seaver E.C."/>
            <person name="Weisblat D.A."/>
            <person name="Putnam N.H."/>
            <person name="Grigoriev I.V."/>
            <person name="Rokhsar D.S."/>
        </authorList>
    </citation>
    <scope>NUCLEOTIDE SEQUENCE</scope>
    <source>
        <strain evidence="15">I ESC-2004</strain>
    </source>
</reference>
<gene>
    <name evidence="13" type="ORF">CAPTEDRAFT_219187</name>
</gene>
<keyword evidence="15" id="KW-1185">Reference proteome</keyword>
<feature type="domain" description="RING-type" evidence="11">
    <location>
        <begin position="1129"/>
        <end position="1167"/>
    </location>
</feature>
<feature type="domain" description="B30.2/SPRY" evidence="12">
    <location>
        <begin position="87"/>
        <end position="268"/>
    </location>
</feature>
<keyword evidence="9" id="KW-0175">Coiled coil</keyword>
<dbReference type="EnsemblMetazoa" id="CapteT219187">
    <property type="protein sequence ID" value="CapteP219187"/>
    <property type="gene ID" value="CapteG219187"/>
</dbReference>
<dbReference type="GO" id="GO:0008270">
    <property type="term" value="F:zinc ion binding"/>
    <property type="evidence" value="ECO:0007669"/>
    <property type="project" value="UniProtKB-KW"/>
</dbReference>
<dbReference type="GO" id="GO:0061630">
    <property type="term" value="F:ubiquitin protein ligase activity"/>
    <property type="evidence" value="ECO:0007669"/>
    <property type="project" value="UniProtKB-EC"/>
</dbReference>
<evidence type="ECO:0000256" key="3">
    <source>
        <dbReference type="ARBA" id="ARBA00022679"/>
    </source>
</evidence>
<evidence type="ECO:0000256" key="1">
    <source>
        <dbReference type="ARBA" id="ARBA00000900"/>
    </source>
</evidence>
<evidence type="ECO:0000313" key="15">
    <source>
        <dbReference type="Proteomes" id="UP000014760"/>
    </source>
</evidence>
<dbReference type="SUPFAM" id="SSF57850">
    <property type="entry name" value="RING/U-box"/>
    <property type="match status" value="1"/>
</dbReference>
<keyword evidence="3" id="KW-0808">Transferase</keyword>
<keyword evidence="5 8" id="KW-0863">Zinc-finger</keyword>
<reference evidence="14" key="3">
    <citation type="submission" date="2015-06" db="UniProtKB">
        <authorList>
            <consortium name="EnsemblMetazoa"/>
        </authorList>
    </citation>
    <scope>IDENTIFICATION</scope>
</reference>
<dbReference type="EMBL" id="KB292258">
    <property type="protein sequence ID" value="ELU17872.1"/>
    <property type="molecule type" value="Genomic_DNA"/>
</dbReference>
<dbReference type="FunCoup" id="R7VH26">
    <property type="interactions" value="570"/>
</dbReference>
<evidence type="ECO:0000256" key="10">
    <source>
        <dbReference type="SAM" id="MobiDB-lite"/>
    </source>
</evidence>
<organism evidence="13">
    <name type="scientific">Capitella teleta</name>
    <name type="common">Polychaete worm</name>
    <dbReference type="NCBI Taxonomy" id="283909"/>
    <lineage>
        <taxon>Eukaryota</taxon>
        <taxon>Metazoa</taxon>
        <taxon>Spiralia</taxon>
        <taxon>Lophotrochozoa</taxon>
        <taxon>Annelida</taxon>
        <taxon>Polychaeta</taxon>
        <taxon>Sedentaria</taxon>
        <taxon>Scolecida</taxon>
        <taxon>Capitellidae</taxon>
        <taxon>Capitella</taxon>
    </lineage>
</organism>
<evidence type="ECO:0000259" key="12">
    <source>
        <dbReference type="PROSITE" id="PS50188"/>
    </source>
</evidence>
<dbReference type="SMART" id="SM00184">
    <property type="entry name" value="RING"/>
    <property type="match status" value="1"/>
</dbReference>
<dbReference type="InterPro" id="IPR001870">
    <property type="entry name" value="B30.2/SPRY"/>
</dbReference>
<evidence type="ECO:0000256" key="2">
    <source>
        <dbReference type="ARBA" id="ARBA00012483"/>
    </source>
</evidence>
<accession>R7VH26</accession>
<dbReference type="Pfam" id="PF25576">
    <property type="entry name" value="TPR_RNF123"/>
    <property type="match status" value="1"/>
</dbReference>
<dbReference type="PANTHER" id="PTHR13363:SF5">
    <property type="entry name" value="E3 UBIQUITIN-PROTEIN LIGASE RNF123"/>
    <property type="match status" value="1"/>
</dbReference>
<dbReference type="OMA" id="LCCFHRL"/>
<feature type="coiled-coil region" evidence="9">
    <location>
        <begin position="474"/>
        <end position="501"/>
    </location>
</feature>
<dbReference type="Proteomes" id="UP000014760">
    <property type="component" value="Unassembled WGS sequence"/>
</dbReference>
<dbReference type="PROSITE" id="PS50089">
    <property type="entry name" value="ZF_RING_2"/>
    <property type="match status" value="1"/>
</dbReference>
<dbReference type="EC" id="2.3.2.27" evidence="2"/>
<dbReference type="PANTHER" id="PTHR13363">
    <property type="entry name" value="RING FINGER AND SRY DOMAIN-CONTAINING"/>
    <property type="match status" value="1"/>
</dbReference>
<proteinExistence type="predicted"/>
<keyword evidence="4" id="KW-0479">Metal-binding</keyword>
<dbReference type="SUPFAM" id="SSF49899">
    <property type="entry name" value="Concanavalin A-like lectins/glucanases"/>
    <property type="match status" value="1"/>
</dbReference>
<evidence type="ECO:0000256" key="8">
    <source>
        <dbReference type="PROSITE-ProRule" id="PRU00175"/>
    </source>
</evidence>
<dbReference type="AlphaFoldDB" id="R7VH26"/>
<reference evidence="13 15" key="2">
    <citation type="journal article" date="2013" name="Nature">
        <title>Insights into bilaterian evolution from three spiralian genomes.</title>
        <authorList>
            <person name="Simakov O."/>
            <person name="Marletaz F."/>
            <person name="Cho S.J."/>
            <person name="Edsinger-Gonzales E."/>
            <person name="Havlak P."/>
            <person name="Hellsten U."/>
            <person name="Kuo D.H."/>
            <person name="Larsson T."/>
            <person name="Lv J."/>
            <person name="Arendt D."/>
            <person name="Savage R."/>
            <person name="Osoegawa K."/>
            <person name="de Jong P."/>
            <person name="Grimwood J."/>
            <person name="Chapman J.A."/>
            <person name="Shapiro H."/>
            <person name="Aerts A."/>
            <person name="Otillar R.P."/>
            <person name="Terry A.Y."/>
            <person name="Boore J.L."/>
            <person name="Grigoriev I.V."/>
            <person name="Lindberg D.R."/>
            <person name="Seaver E.C."/>
            <person name="Weisblat D.A."/>
            <person name="Putnam N.H."/>
            <person name="Rokhsar D.S."/>
        </authorList>
    </citation>
    <scope>NUCLEOTIDE SEQUENCE</scope>
    <source>
        <strain evidence="13 15">I ESC-2004</strain>
    </source>
</reference>
<dbReference type="Pfam" id="PF13920">
    <property type="entry name" value="zf-C3HC4_3"/>
    <property type="match status" value="1"/>
</dbReference>
<evidence type="ECO:0000313" key="13">
    <source>
        <dbReference type="EMBL" id="ELU17872.1"/>
    </source>
</evidence>
<dbReference type="InterPro" id="IPR013320">
    <property type="entry name" value="ConA-like_dom_sf"/>
</dbReference>
<dbReference type="GO" id="GO:0051603">
    <property type="term" value="P:proteolysis involved in protein catabolic process"/>
    <property type="evidence" value="ECO:0007669"/>
    <property type="project" value="TreeGrafter"/>
</dbReference>
<dbReference type="SMART" id="SM00449">
    <property type="entry name" value="SPRY"/>
    <property type="match status" value="1"/>
</dbReference>
<dbReference type="STRING" id="283909.R7VH26"/>
<dbReference type="FunFam" id="3.30.40.10:FF:000133">
    <property type="entry name" value="E3 ubiquitin-protein ligase RNF123"/>
    <property type="match status" value="1"/>
</dbReference>
<protein>
    <recommendedName>
        <fullName evidence="2">RING-type E3 ubiquitin transferase</fullName>
        <ecNumber evidence="2">2.3.2.27</ecNumber>
    </recommendedName>
</protein>
<dbReference type="InterPro" id="IPR045129">
    <property type="entry name" value="RNF123/RKP/RSPRY1"/>
</dbReference>
<feature type="compositionally biased region" description="Basic and acidic residues" evidence="10">
    <location>
        <begin position="1"/>
        <end position="11"/>
    </location>
</feature>
<dbReference type="InterPro" id="IPR043136">
    <property type="entry name" value="B30.2/SPRY_sf"/>
</dbReference>
<dbReference type="Gene3D" id="3.30.40.10">
    <property type="entry name" value="Zinc/RING finger domain, C3HC4 (zinc finger)"/>
    <property type="match status" value="1"/>
</dbReference>
<dbReference type="Pfam" id="PF00622">
    <property type="entry name" value="SPRY"/>
    <property type="match status" value="1"/>
</dbReference>
<sequence>MAETRSLKSSDNKMASGVSSRIRKTADGKTLASDEAPTIIVKSKESSDLSHFLNAIFWNSCGDVPSVEPNLSLANLPEYIDNELAKASSNAQEEAPSGSGIINHSDTVQFSRSGNSGTIVTDSDRVGVASQSNFSTIRATSCLYSGRWMYEVVLGSKGIMQIGWCTRSCRFSQEEGVGDTRDSYAFDGNRVRKWNNRTPLRYGTPWLTGDVVGCTIDCDRGVIGFYLNGDYMGDAFINVRLGPGLAYFPAVSLSFSESVRANFGAVPFRYPIEGYNPLQPKPETACQHSSILMSYMSRIVPLFDHASNCYHMREKQVEEEKFVGVDLPFSILKQSDKASFMLIASCVMDILAPLLRVAYHVDSDLLPFLLKCLSDDEASIQNVLQLFWALMTSISQRPSSADIPLSLDCCLLTLDKTKLASFMYVKPPGENGLKHMIPDVWLGVANPTSNENDEEEEEIHDASLLCNEDDQEARSKYLQSCAELRERVEELERVQEAILQLCLTNDDGDAQDPRTTRYFFLIKLRTYLRENTQTSTRNFLCYEAPLPVSLCFFHRLIAVLRFSWDRHHANFPDYSVSATDAFVPCLKFHDASIYYFDIMRLGGLLSHLRKKFRGDALVQREISESSDTLLLTEEDRVEHNRKPYSDDPTTSAAMASCEEASSAHSLVEILDGVILLFNTAAYKQLSKMSALRHQAEEFATALMETQKKLNDCPPDLPEVKAELEQAKQVFKAKATEQARHMAWLVAVTYSEKKQRDVLWMLNAVLRTLFKASGSNYNNKYFEFVPDFYVEACINAYNSLRGYFHPTCPCSKMQGFSATREQCAKFLCLHFSDERIINAESKDSLIQSMACFVCYKMSMKALENIDLTYQNRFIRSLLVPYENRSWAQTNWILVRIWKLRIKDILNEDPVLTAKLMDTLLSQCNWAFSEFIGMVQELQSIAQRLADTFIDSRELKLCATCFDITVGLLRVIEMIVCLIPDIFVDWRRPDAELLLSRLYQSLAQILNRATSRTSTFEMAVYAAMPVVGILVQLLVKMKGKSLECATSALLVESGFQLTSLEFLLGQQQPGMAVAADDSSSAVKARKGPFSLMNYKEINPEELQQIHDLIEYIRSQQRNQCHASVIDDDDLCEICYAKQRDVSFQPCGHQSCRGCIQHYLMNKNECFFCKAQVESVKDL</sequence>
<evidence type="ECO:0000256" key="6">
    <source>
        <dbReference type="ARBA" id="ARBA00022786"/>
    </source>
</evidence>
<dbReference type="HOGENOM" id="CLU_006687_2_0_1"/>
<dbReference type="CDD" id="cd16541">
    <property type="entry name" value="RING-HC_RNF123"/>
    <property type="match status" value="1"/>
</dbReference>
<dbReference type="GO" id="GO:0016567">
    <property type="term" value="P:protein ubiquitination"/>
    <property type="evidence" value="ECO:0007669"/>
    <property type="project" value="UniProtKB-ARBA"/>
</dbReference>
<evidence type="ECO:0000256" key="7">
    <source>
        <dbReference type="ARBA" id="ARBA00022833"/>
    </source>
</evidence>
<evidence type="ECO:0000259" key="11">
    <source>
        <dbReference type="PROSITE" id="PS50089"/>
    </source>
</evidence>
<dbReference type="OrthoDB" id="258495at2759"/>
<dbReference type="EMBL" id="AMQN01016635">
    <property type="status" value="NOT_ANNOTATED_CDS"/>
    <property type="molecule type" value="Genomic_DNA"/>
</dbReference>
<dbReference type="InterPro" id="IPR001841">
    <property type="entry name" value="Znf_RING"/>
</dbReference>
<evidence type="ECO:0000256" key="9">
    <source>
        <dbReference type="SAM" id="Coils"/>
    </source>
</evidence>
<evidence type="ECO:0000256" key="5">
    <source>
        <dbReference type="ARBA" id="ARBA00022771"/>
    </source>
</evidence>
<evidence type="ECO:0000256" key="4">
    <source>
        <dbReference type="ARBA" id="ARBA00022723"/>
    </source>
</evidence>
<dbReference type="PROSITE" id="PS50188">
    <property type="entry name" value="B302_SPRY"/>
    <property type="match status" value="1"/>
</dbReference>
<dbReference type="InterPro" id="IPR013083">
    <property type="entry name" value="Znf_RING/FYVE/PHD"/>
</dbReference>
<dbReference type="InterPro" id="IPR057987">
    <property type="entry name" value="TPR_RNF123/RKP"/>
</dbReference>
<name>R7VH26_CAPTE</name>
<dbReference type="InterPro" id="IPR003877">
    <property type="entry name" value="SPRY_dom"/>
</dbReference>
<keyword evidence="6" id="KW-0833">Ubl conjugation pathway</keyword>
<keyword evidence="7" id="KW-0862">Zinc</keyword>
<dbReference type="Gene3D" id="2.60.120.920">
    <property type="match status" value="1"/>
</dbReference>
<comment type="catalytic activity">
    <reaction evidence="1">
        <text>S-ubiquitinyl-[E2 ubiquitin-conjugating enzyme]-L-cysteine + [acceptor protein]-L-lysine = [E2 ubiquitin-conjugating enzyme]-L-cysteine + N(6)-ubiquitinyl-[acceptor protein]-L-lysine.</text>
        <dbReference type="EC" id="2.3.2.27"/>
    </reaction>
</comment>
<evidence type="ECO:0000313" key="14">
    <source>
        <dbReference type="EnsemblMetazoa" id="CapteP219187"/>
    </source>
</evidence>
<feature type="region of interest" description="Disordered" evidence="10">
    <location>
        <begin position="1"/>
        <end position="29"/>
    </location>
</feature>